<dbReference type="InterPro" id="IPR036663">
    <property type="entry name" value="Fumarylacetoacetase_C_sf"/>
</dbReference>
<dbReference type="PANTHER" id="PTHR11820:SF7">
    <property type="entry name" value="ACYLPYRUVASE FAHD1, MITOCHONDRIAL"/>
    <property type="match status" value="1"/>
</dbReference>
<dbReference type="Pfam" id="PF10370">
    <property type="entry name" value="Rv2993c-like_N"/>
    <property type="match status" value="1"/>
</dbReference>
<dbReference type="FunFam" id="3.90.850.10:FF:000002">
    <property type="entry name" value="2-hydroxyhepta-2,4-diene-1,7-dioate isomerase"/>
    <property type="match status" value="1"/>
</dbReference>
<keyword evidence="5" id="KW-1185">Reference proteome</keyword>
<evidence type="ECO:0000256" key="1">
    <source>
        <dbReference type="ARBA" id="ARBA00022723"/>
    </source>
</evidence>
<dbReference type="EMBL" id="FWWU01000009">
    <property type="protein sequence ID" value="SMB93448.1"/>
    <property type="molecule type" value="Genomic_DNA"/>
</dbReference>
<sequence>MLRRDALRTRRSRCQICGAEFGRGEGMTLRPVLPFGEAAEGRAARYPPFMRLVRLQHEGTAHWGQIEGETVHLTRGVGGERTGEAVLLGGAALLAPAEPTKIVCVGRNYLDHIRELGNDTGDLPKEPGIFLKGPNALAEPGGTVAYPSWTSNFHFEGELALVIGRRARNLTAEDAPSAVAGYTCGLDLTARDLQKTDLQWFRAKAADRFCPLGPWLETEFDPRDVRVQTRVNGEIRQDGRTSHMIFNVVDILTYLSRFVTLEPGDVVLTGTPEGVGPLQRGDTVEVEVEGIGVLTTPIGA</sequence>
<accession>A0A1W1VJE8</accession>
<dbReference type="Gene3D" id="3.90.850.10">
    <property type="entry name" value="Fumarylacetoacetase-like, C-terminal domain"/>
    <property type="match status" value="1"/>
</dbReference>
<keyword evidence="1" id="KW-0479">Metal-binding</keyword>
<dbReference type="PANTHER" id="PTHR11820">
    <property type="entry name" value="ACYLPYRUVASE"/>
    <property type="match status" value="1"/>
</dbReference>
<dbReference type="Proteomes" id="UP000192582">
    <property type="component" value="Unassembled WGS sequence"/>
</dbReference>
<dbReference type="Gene3D" id="2.30.30.370">
    <property type="entry name" value="FAH"/>
    <property type="match status" value="1"/>
</dbReference>
<dbReference type="AlphaFoldDB" id="A0A1W1VJE8"/>
<dbReference type="SUPFAM" id="SSF56529">
    <property type="entry name" value="FAH"/>
    <property type="match status" value="1"/>
</dbReference>
<dbReference type="GO" id="GO:0018773">
    <property type="term" value="F:acetylpyruvate hydrolase activity"/>
    <property type="evidence" value="ECO:0007669"/>
    <property type="project" value="TreeGrafter"/>
</dbReference>
<dbReference type="GO" id="GO:0016853">
    <property type="term" value="F:isomerase activity"/>
    <property type="evidence" value="ECO:0007669"/>
    <property type="project" value="UniProtKB-ARBA"/>
</dbReference>
<gene>
    <name evidence="4" type="ORF">SAMN00790413_01989</name>
</gene>
<dbReference type="InterPro" id="IPR011234">
    <property type="entry name" value="Fumarylacetoacetase-like_C"/>
</dbReference>
<reference evidence="4 5" key="1">
    <citation type="submission" date="2017-04" db="EMBL/GenBank/DDBJ databases">
        <authorList>
            <person name="Afonso C.L."/>
            <person name="Miller P.J."/>
            <person name="Scott M.A."/>
            <person name="Spackman E."/>
            <person name="Goraichik I."/>
            <person name="Dimitrov K.M."/>
            <person name="Suarez D.L."/>
            <person name="Swayne D.E."/>
        </authorList>
    </citation>
    <scope>NUCLEOTIDE SEQUENCE [LARGE SCALE GENOMIC DNA]</scope>
    <source>
        <strain evidence="4 5">KR-140</strain>
    </source>
</reference>
<name>A0A1W1VJE8_9DEIO</name>
<evidence type="ECO:0000259" key="2">
    <source>
        <dbReference type="Pfam" id="PF01557"/>
    </source>
</evidence>
<organism evidence="4 5">
    <name type="scientific">Deinococcus hopiensis KR-140</name>
    <dbReference type="NCBI Taxonomy" id="695939"/>
    <lineage>
        <taxon>Bacteria</taxon>
        <taxon>Thermotogati</taxon>
        <taxon>Deinococcota</taxon>
        <taxon>Deinococci</taxon>
        <taxon>Deinococcales</taxon>
        <taxon>Deinococcaceae</taxon>
        <taxon>Deinococcus</taxon>
    </lineage>
</organism>
<protein>
    <submittedName>
        <fullName evidence="4">2-keto-4-pentenoate hydratase/2-oxohepta-3-ene-1,7-dioic acid hydratase (Catechol pathway)</fullName>
    </submittedName>
</protein>
<dbReference type="InterPro" id="IPR018833">
    <property type="entry name" value="Rv2993c-like_N"/>
</dbReference>
<feature type="domain" description="Fumarylacetoacetase-like C-terminal" evidence="2">
    <location>
        <begin position="101"/>
        <end position="298"/>
    </location>
</feature>
<dbReference type="GO" id="GO:0019752">
    <property type="term" value="P:carboxylic acid metabolic process"/>
    <property type="evidence" value="ECO:0007669"/>
    <property type="project" value="UniProtKB-ARBA"/>
</dbReference>
<evidence type="ECO:0000313" key="5">
    <source>
        <dbReference type="Proteomes" id="UP000192582"/>
    </source>
</evidence>
<feature type="domain" description="Rv2993c-like N-terminal" evidence="3">
    <location>
        <begin position="50"/>
        <end position="96"/>
    </location>
</feature>
<evidence type="ECO:0000259" key="3">
    <source>
        <dbReference type="Pfam" id="PF10370"/>
    </source>
</evidence>
<dbReference type="GO" id="GO:0046872">
    <property type="term" value="F:metal ion binding"/>
    <property type="evidence" value="ECO:0007669"/>
    <property type="project" value="UniProtKB-KW"/>
</dbReference>
<proteinExistence type="predicted"/>
<dbReference type="STRING" id="695939.SAMN00790413_01989"/>
<evidence type="ECO:0000313" key="4">
    <source>
        <dbReference type="EMBL" id="SMB93448.1"/>
    </source>
</evidence>
<dbReference type="Pfam" id="PF01557">
    <property type="entry name" value="FAA_hydrolase"/>
    <property type="match status" value="1"/>
</dbReference>